<reference evidence="2" key="2">
    <citation type="submission" date="2020-06" db="EMBL/GenBank/DDBJ databases">
        <authorList>
            <person name="Sheffer M."/>
        </authorList>
    </citation>
    <scope>NUCLEOTIDE SEQUENCE</scope>
</reference>
<keyword evidence="1" id="KW-0812">Transmembrane</keyword>
<feature type="transmembrane region" description="Helical" evidence="1">
    <location>
        <begin position="218"/>
        <end position="241"/>
    </location>
</feature>
<evidence type="ECO:0000256" key="1">
    <source>
        <dbReference type="SAM" id="Phobius"/>
    </source>
</evidence>
<comment type="caution">
    <text evidence="2">The sequence shown here is derived from an EMBL/GenBank/DDBJ whole genome shotgun (WGS) entry which is preliminary data.</text>
</comment>
<keyword evidence="1" id="KW-0472">Membrane</keyword>
<dbReference type="AlphaFoldDB" id="A0A8T0FZ75"/>
<proteinExistence type="predicted"/>
<gene>
    <name evidence="2" type="ORF">HNY73_002843</name>
</gene>
<protein>
    <submittedName>
        <fullName evidence="2">Uncharacterized protein</fullName>
    </submittedName>
</protein>
<dbReference type="EMBL" id="JABXBU010000002">
    <property type="protein sequence ID" value="KAF8794930.1"/>
    <property type="molecule type" value="Genomic_DNA"/>
</dbReference>
<evidence type="ECO:0000313" key="2">
    <source>
        <dbReference type="EMBL" id="KAF8794930.1"/>
    </source>
</evidence>
<feature type="transmembrane region" description="Helical" evidence="1">
    <location>
        <begin position="261"/>
        <end position="281"/>
    </location>
</feature>
<name>A0A8T0FZ75_ARGBR</name>
<keyword evidence="3" id="KW-1185">Reference proteome</keyword>
<feature type="transmembrane region" description="Helical" evidence="1">
    <location>
        <begin position="183"/>
        <end position="206"/>
    </location>
</feature>
<dbReference type="Proteomes" id="UP000807504">
    <property type="component" value="Unassembled WGS sequence"/>
</dbReference>
<accession>A0A8T0FZ75</accession>
<keyword evidence="1" id="KW-1133">Transmembrane helix</keyword>
<sequence length="294" mass="32872">MADKDATPNSFSLESGSEAIVEAAKTPTVDQPGMLNRTDPNVSVPTVAQATLSATEINEDAKMYSNAVEPSISESSSIQISPQTVVGVSEDEHQSVEDDPTVSLVCPRDEKVFSSIAGVDNGTSDQPSHRQPLCMCMCCCFTMKYDIFEDEQPIPFYTHYTRKIRNSSVIYKDSCPMSRFSPVLQIIMGIVGVILIFVRLITISIRRFAWNMKEPPKLIHIALMFMLMVLLKIEMVYFHIPTPVFENPKDPAFCEKTFYDYVYYMNIAALVIGILASLVHIPQKPRIATQTLPQ</sequence>
<organism evidence="2 3">
    <name type="scientific">Argiope bruennichi</name>
    <name type="common">Wasp spider</name>
    <name type="synonym">Aranea bruennichi</name>
    <dbReference type="NCBI Taxonomy" id="94029"/>
    <lineage>
        <taxon>Eukaryota</taxon>
        <taxon>Metazoa</taxon>
        <taxon>Ecdysozoa</taxon>
        <taxon>Arthropoda</taxon>
        <taxon>Chelicerata</taxon>
        <taxon>Arachnida</taxon>
        <taxon>Araneae</taxon>
        <taxon>Araneomorphae</taxon>
        <taxon>Entelegynae</taxon>
        <taxon>Araneoidea</taxon>
        <taxon>Araneidae</taxon>
        <taxon>Argiope</taxon>
    </lineage>
</organism>
<evidence type="ECO:0000313" key="3">
    <source>
        <dbReference type="Proteomes" id="UP000807504"/>
    </source>
</evidence>
<reference evidence="2" key="1">
    <citation type="journal article" date="2020" name="bioRxiv">
        <title>Chromosome-level reference genome of the European wasp spider Argiope bruennichi: a resource for studies on range expansion and evolutionary adaptation.</title>
        <authorList>
            <person name="Sheffer M.M."/>
            <person name="Hoppe A."/>
            <person name="Krehenwinkel H."/>
            <person name="Uhl G."/>
            <person name="Kuss A.W."/>
            <person name="Jensen L."/>
            <person name="Jensen C."/>
            <person name="Gillespie R.G."/>
            <person name="Hoff K.J."/>
            <person name="Prost S."/>
        </authorList>
    </citation>
    <scope>NUCLEOTIDE SEQUENCE</scope>
</reference>